<dbReference type="EMBL" id="ML978712">
    <property type="protein sequence ID" value="KAF2090673.1"/>
    <property type="molecule type" value="Genomic_DNA"/>
</dbReference>
<feature type="chain" id="PRO_5040172366" evidence="1">
    <location>
        <begin position="17"/>
        <end position="128"/>
    </location>
</feature>
<evidence type="ECO:0000256" key="1">
    <source>
        <dbReference type="SAM" id="SignalP"/>
    </source>
</evidence>
<keyword evidence="1" id="KW-0732">Signal</keyword>
<organism evidence="2 3">
    <name type="scientific">Saccharata proteae CBS 121410</name>
    <dbReference type="NCBI Taxonomy" id="1314787"/>
    <lineage>
        <taxon>Eukaryota</taxon>
        <taxon>Fungi</taxon>
        <taxon>Dikarya</taxon>
        <taxon>Ascomycota</taxon>
        <taxon>Pezizomycotina</taxon>
        <taxon>Dothideomycetes</taxon>
        <taxon>Dothideomycetes incertae sedis</taxon>
        <taxon>Botryosphaeriales</taxon>
        <taxon>Saccharataceae</taxon>
        <taxon>Saccharata</taxon>
    </lineage>
</organism>
<keyword evidence="3" id="KW-1185">Reference proteome</keyword>
<evidence type="ECO:0000313" key="3">
    <source>
        <dbReference type="Proteomes" id="UP000799776"/>
    </source>
</evidence>
<dbReference type="AlphaFoldDB" id="A0A9P4LYU7"/>
<feature type="signal peptide" evidence="1">
    <location>
        <begin position="1"/>
        <end position="16"/>
    </location>
</feature>
<sequence length="128" mass="13818">MWSLAFTLLWLAGVNALPQVVTAGPEIETTSLPTVTVINSLTSTYSGSIITPGLATQTLLSATHSSTSEFFPSGIDVTFTASSTTLYTTSTVFSTATYTVYRSDDGPNPYLDHYLSCDIFNRLDCLER</sequence>
<name>A0A9P4LYU7_9PEZI</name>
<gene>
    <name evidence="2" type="ORF">K490DRAFT_53646</name>
</gene>
<proteinExistence type="predicted"/>
<protein>
    <submittedName>
        <fullName evidence="2">Uncharacterized protein</fullName>
    </submittedName>
</protein>
<reference evidence="2" key="1">
    <citation type="journal article" date="2020" name="Stud. Mycol.">
        <title>101 Dothideomycetes genomes: a test case for predicting lifestyles and emergence of pathogens.</title>
        <authorList>
            <person name="Haridas S."/>
            <person name="Albert R."/>
            <person name="Binder M."/>
            <person name="Bloem J."/>
            <person name="Labutti K."/>
            <person name="Salamov A."/>
            <person name="Andreopoulos B."/>
            <person name="Baker S."/>
            <person name="Barry K."/>
            <person name="Bills G."/>
            <person name="Bluhm B."/>
            <person name="Cannon C."/>
            <person name="Castanera R."/>
            <person name="Culley D."/>
            <person name="Daum C."/>
            <person name="Ezra D."/>
            <person name="Gonzalez J."/>
            <person name="Henrissat B."/>
            <person name="Kuo A."/>
            <person name="Liang C."/>
            <person name="Lipzen A."/>
            <person name="Lutzoni F."/>
            <person name="Magnuson J."/>
            <person name="Mondo S."/>
            <person name="Nolan M."/>
            <person name="Ohm R."/>
            <person name="Pangilinan J."/>
            <person name="Park H.-J."/>
            <person name="Ramirez L."/>
            <person name="Alfaro M."/>
            <person name="Sun H."/>
            <person name="Tritt A."/>
            <person name="Yoshinaga Y."/>
            <person name="Zwiers L.-H."/>
            <person name="Turgeon B."/>
            <person name="Goodwin S."/>
            <person name="Spatafora J."/>
            <person name="Crous P."/>
            <person name="Grigoriev I."/>
        </authorList>
    </citation>
    <scope>NUCLEOTIDE SEQUENCE</scope>
    <source>
        <strain evidence="2">CBS 121410</strain>
    </source>
</reference>
<accession>A0A9P4LYU7</accession>
<evidence type="ECO:0000313" key="2">
    <source>
        <dbReference type="EMBL" id="KAF2090673.1"/>
    </source>
</evidence>
<comment type="caution">
    <text evidence="2">The sequence shown here is derived from an EMBL/GenBank/DDBJ whole genome shotgun (WGS) entry which is preliminary data.</text>
</comment>
<dbReference type="Proteomes" id="UP000799776">
    <property type="component" value="Unassembled WGS sequence"/>
</dbReference>